<proteinExistence type="predicted"/>
<dbReference type="AlphaFoldDB" id="W9QJ23"/>
<evidence type="ECO:0000256" key="1">
    <source>
        <dbReference type="SAM" id="MobiDB-lite"/>
    </source>
</evidence>
<keyword evidence="3" id="KW-1185">Reference proteome</keyword>
<organism evidence="2 3">
    <name type="scientific">Morus notabilis</name>
    <dbReference type="NCBI Taxonomy" id="981085"/>
    <lineage>
        <taxon>Eukaryota</taxon>
        <taxon>Viridiplantae</taxon>
        <taxon>Streptophyta</taxon>
        <taxon>Embryophyta</taxon>
        <taxon>Tracheophyta</taxon>
        <taxon>Spermatophyta</taxon>
        <taxon>Magnoliopsida</taxon>
        <taxon>eudicotyledons</taxon>
        <taxon>Gunneridae</taxon>
        <taxon>Pentapetalae</taxon>
        <taxon>rosids</taxon>
        <taxon>fabids</taxon>
        <taxon>Rosales</taxon>
        <taxon>Moraceae</taxon>
        <taxon>Moreae</taxon>
        <taxon>Morus</taxon>
    </lineage>
</organism>
<feature type="region of interest" description="Disordered" evidence="1">
    <location>
        <begin position="1"/>
        <end position="71"/>
    </location>
</feature>
<feature type="compositionally biased region" description="Basic and acidic residues" evidence="1">
    <location>
        <begin position="9"/>
        <end position="20"/>
    </location>
</feature>
<evidence type="ECO:0000313" key="2">
    <source>
        <dbReference type="EMBL" id="EXB25065.1"/>
    </source>
</evidence>
<protein>
    <submittedName>
        <fullName evidence="2">Uncharacterized protein</fullName>
    </submittedName>
</protein>
<feature type="compositionally biased region" description="Basic and acidic residues" evidence="1">
    <location>
        <begin position="49"/>
        <end position="71"/>
    </location>
</feature>
<dbReference type="EMBL" id="KE343357">
    <property type="protein sequence ID" value="EXB25065.1"/>
    <property type="molecule type" value="Genomic_DNA"/>
</dbReference>
<gene>
    <name evidence="2" type="ORF">L484_005050</name>
</gene>
<name>W9QJ23_9ROSA</name>
<evidence type="ECO:0000313" key="3">
    <source>
        <dbReference type="Proteomes" id="UP000030645"/>
    </source>
</evidence>
<dbReference type="Proteomes" id="UP000030645">
    <property type="component" value="Unassembled WGS sequence"/>
</dbReference>
<reference evidence="3" key="1">
    <citation type="submission" date="2013-01" db="EMBL/GenBank/DDBJ databases">
        <title>Draft Genome Sequence of a Mulberry Tree, Morus notabilis C.K. Schneid.</title>
        <authorList>
            <person name="He N."/>
            <person name="Zhao S."/>
        </authorList>
    </citation>
    <scope>NUCLEOTIDE SEQUENCE</scope>
</reference>
<accession>W9QJ23</accession>
<sequence length="97" mass="10780">MRSSHKQKPIWEDGGQKRPPDSPLHGEAAGHEATSDLGSNSLVLKMVAKRSENREEPMEEIGEVRESLTKGLDGLRKEFRSELKDARFEHGGDTALV</sequence>